<dbReference type="SUPFAM" id="SSF55073">
    <property type="entry name" value="Nucleotide cyclase"/>
    <property type="match status" value="1"/>
</dbReference>
<dbReference type="Pfam" id="PF00211">
    <property type="entry name" value="Guanylate_cyc"/>
    <property type="match status" value="1"/>
</dbReference>
<evidence type="ECO:0000256" key="1">
    <source>
        <dbReference type="ARBA" id="ARBA00022741"/>
    </source>
</evidence>
<dbReference type="InterPro" id="IPR001660">
    <property type="entry name" value="SAM"/>
</dbReference>
<feature type="region of interest" description="Disordered" evidence="3">
    <location>
        <begin position="257"/>
        <end position="282"/>
    </location>
</feature>
<dbReference type="PANTHER" id="PTHR16305">
    <property type="entry name" value="TESTICULAR SOLUBLE ADENYLYL CYCLASE"/>
    <property type="match status" value="1"/>
</dbReference>
<gene>
    <name evidence="5" type="ORF">C8N44_10997</name>
</gene>
<dbReference type="Gene3D" id="3.30.70.1230">
    <property type="entry name" value="Nucleotide cyclase"/>
    <property type="match status" value="1"/>
</dbReference>
<dbReference type="GO" id="GO:0004016">
    <property type="term" value="F:adenylate cyclase activity"/>
    <property type="evidence" value="ECO:0007669"/>
    <property type="project" value="TreeGrafter"/>
</dbReference>
<dbReference type="EMBL" id="QBKN01000009">
    <property type="protein sequence ID" value="PTX48406.1"/>
    <property type="molecule type" value="Genomic_DNA"/>
</dbReference>
<dbReference type="InterPro" id="IPR027417">
    <property type="entry name" value="P-loop_NTPase"/>
</dbReference>
<accession>A0A2T6AX86</accession>
<dbReference type="Gene3D" id="1.10.150.50">
    <property type="entry name" value="Transcription Factor, Ets-1"/>
    <property type="match status" value="1"/>
</dbReference>
<dbReference type="AlphaFoldDB" id="A0A2T6AX86"/>
<dbReference type="Pfam" id="PF00536">
    <property type="entry name" value="SAM_1"/>
    <property type="match status" value="1"/>
</dbReference>
<organism evidence="5 6">
    <name type="scientific">Allosediminivita pacifica</name>
    <dbReference type="NCBI Taxonomy" id="1267769"/>
    <lineage>
        <taxon>Bacteria</taxon>
        <taxon>Pseudomonadati</taxon>
        <taxon>Pseudomonadota</taxon>
        <taxon>Alphaproteobacteria</taxon>
        <taxon>Rhodobacterales</taxon>
        <taxon>Paracoccaceae</taxon>
        <taxon>Allosediminivita</taxon>
    </lineage>
</organism>
<dbReference type="PROSITE" id="PS50125">
    <property type="entry name" value="GUANYLATE_CYCLASE_2"/>
    <property type="match status" value="1"/>
</dbReference>
<keyword evidence="6" id="KW-1185">Reference proteome</keyword>
<evidence type="ECO:0000313" key="6">
    <source>
        <dbReference type="Proteomes" id="UP000244069"/>
    </source>
</evidence>
<dbReference type="InterPro" id="IPR041664">
    <property type="entry name" value="AAA_16"/>
</dbReference>
<dbReference type="PANTHER" id="PTHR16305:SF28">
    <property type="entry name" value="GUANYLATE CYCLASE DOMAIN-CONTAINING PROTEIN"/>
    <property type="match status" value="1"/>
</dbReference>
<dbReference type="GO" id="GO:0035556">
    <property type="term" value="P:intracellular signal transduction"/>
    <property type="evidence" value="ECO:0007669"/>
    <property type="project" value="InterPro"/>
</dbReference>
<keyword evidence="2" id="KW-0067">ATP-binding</keyword>
<dbReference type="SMART" id="SM00044">
    <property type="entry name" value="CYCc"/>
    <property type="match status" value="1"/>
</dbReference>
<evidence type="ECO:0000313" key="5">
    <source>
        <dbReference type="EMBL" id="PTX48406.1"/>
    </source>
</evidence>
<protein>
    <submittedName>
        <fullName evidence="5">SAM (Sterile alpha motif) domain-containing protein</fullName>
    </submittedName>
</protein>
<reference evidence="5 6" key="1">
    <citation type="submission" date="2018-04" db="EMBL/GenBank/DDBJ databases">
        <title>Genomic Encyclopedia of Archaeal and Bacterial Type Strains, Phase II (KMG-II): from individual species to whole genera.</title>
        <authorList>
            <person name="Goeker M."/>
        </authorList>
    </citation>
    <scope>NUCLEOTIDE SEQUENCE [LARGE SCALE GENOMIC DNA]</scope>
    <source>
        <strain evidence="5 6">DSM 29329</strain>
    </source>
</reference>
<dbReference type="SUPFAM" id="SSF52540">
    <property type="entry name" value="P-loop containing nucleoside triphosphate hydrolases"/>
    <property type="match status" value="1"/>
</dbReference>
<dbReference type="InterPro" id="IPR029787">
    <property type="entry name" value="Nucleotide_cyclase"/>
</dbReference>
<name>A0A2T6AX86_9RHOB</name>
<dbReference type="InterPro" id="IPR001054">
    <property type="entry name" value="A/G_cyclase"/>
</dbReference>
<evidence type="ECO:0000256" key="3">
    <source>
        <dbReference type="SAM" id="MobiDB-lite"/>
    </source>
</evidence>
<keyword evidence="1" id="KW-0547">Nucleotide-binding</keyword>
<dbReference type="RefSeq" id="WP_107975839.1">
    <property type="nucleotide sequence ID" value="NZ_BMEZ01000011.1"/>
</dbReference>
<evidence type="ECO:0000256" key="2">
    <source>
        <dbReference type="ARBA" id="ARBA00022840"/>
    </source>
</evidence>
<dbReference type="GO" id="GO:0005524">
    <property type="term" value="F:ATP binding"/>
    <property type="evidence" value="ECO:0007669"/>
    <property type="project" value="UniProtKB-KW"/>
</dbReference>
<dbReference type="GO" id="GO:0009190">
    <property type="term" value="P:cyclic nucleotide biosynthetic process"/>
    <property type="evidence" value="ECO:0007669"/>
    <property type="project" value="InterPro"/>
</dbReference>
<dbReference type="Pfam" id="PF13191">
    <property type="entry name" value="AAA_16"/>
    <property type="match status" value="1"/>
</dbReference>
<sequence length="1050" mass="113954">MAASEALRRFLAGLGLEDYAEALGAERIEPEDLPLLSDEDLRSLGLPLGPRRRLQRALTEQPPAPPVAPQGPAAPERPAMSVPDQERRNLTILFCDMANSTSAAVALDPEDLRTRFRTFRAACTAAIEAEEGFAAHRLGDGIMAYFGYPAASEDAAICAVRAGHEIVARVGRLEAPGGRMSVRVGIATGLTVIEDFRDSMVERDEIATGATLALASRMQSMAEPGQVLLADTTRRLLRDQFALRSLGHQKLKGFSEPEEVWLSEGPRAGTTPGQGPEHDRMVGRRAERDRLLKAWEACRAGVGGAIVIEGDAGVGKSRLLAEVAQAGRETGSLISLQCQRHRHGATLHPVTDWLEKAARDVEGGLAALPGVTPETAPLLGTLMGGETGLPPPPADDPRPLQDSILAAVTSLLSTPPPDAAAPCRMVLVEDLHWADEATRTMLGRLVERVSDEPVLLVGTARPKSGYSAPEGVETIGLSPLPPEATEALIARQTGAEALTPGLRRVIAERSGGVPLFAEELTRAMLESPANGSEVPFTLQDTLMARLDRLGHGKPLAQLGALFGREFSHELLAACTDMDGETLQQGLAALTDSDLVAVSDNGGRIYTFRHSLIRDVAYDSMLRTRRINLHRLVAGVIGERFPQLARSQPERQAHHYTEAGDFGQAVPHWEQAAELALTKGSSEAAAEYFGTALSLLERTPSSAQRTETEITLRVRLNMALTVTTGFSSAATEENLARLETLYDELKPDPAALQLLWSNAMSALVKSDLVRARSATLQLERLSRQASLPNATRLPDRLLGYISLLEGETEQAEAFFGRVFDGYAPDGPDPILQGHPFDVLAASLSQYAILKALRDDPAAVEDCQRRAMQRLESFDSPATTFQVLVHLCVARFEMEDHDRVPPLVAGLREVVDKNGIVPLYVEIWEGWLQARAGDLEGGLHAMEVAQTQRQQYGLWMPGCTLLRVRLLADAGRHDAALELLNRCDTEIARYRHAYLRPEALRRRALSRRAQGAPAIEVRDLLERAAGSARRQGMLRFERLAREALSGLRSAPV</sequence>
<dbReference type="CDD" id="cd07302">
    <property type="entry name" value="CHD"/>
    <property type="match status" value="1"/>
</dbReference>
<dbReference type="OrthoDB" id="341967at2"/>
<proteinExistence type="predicted"/>
<feature type="domain" description="Guanylate cyclase" evidence="4">
    <location>
        <begin position="91"/>
        <end position="219"/>
    </location>
</feature>
<dbReference type="GO" id="GO:0005737">
    <property type="term" value="C:cytoplasm"/>
    <property type="evidence" value="ECO:0007669"/>
    <property type="project" value="TreeGrafter"/>
</dbReference>
<dbReference type="Proteomes" id="UP000244069">
    <property type="component" value="Unassembled WGS sequence"/>
</dbReference>
<dbReference type="InterPro" id="IPR013761">
    <property type="entry name" value="SAM/pointed_sf"/>
</dbReference>
<dbReference type="SUPFAM" id="SSF47769">
    <property type="entry name" value="SAM/Pointed domain"/>
    <property type="match status" value="1"/>
</dbReference>
<feature type="region of interest" description="Disordered" evidence="3">
    <location>
        <begin position="54"/>
        <end position="82"/>
    </location>
</feature>
<comment type="caution">
    <text evidence="5">The sequence shown here is derived from an EMBL/GenBank/DDBJ whole genome shotgun (WGS) entry which is preliminary data.</text>
</comment>
<evidence type="ECO:0000259" key="4">
    <source>
        <dbReference type="PROSITE" id="PS50125"/>
    </source>
</evidence>